<dbReference type="PANTHER" id="PTHR14969:SF13">
    <property type="entry name" value="AT30094P"/>
    <property type="match status" value="1"/>
</dbReference>
<keyword evidence="4" id="KW-1133">Transmembrane helix</keyword>
<sequence length="235" mass="25889">MLVMKQNSEVGHYINMLKTPSVQVLLLGTCFVLVMLFVHLGVAQPMDEALFQALKLDGSTPKWVSDALRDVTALGSNIVLLFVAITVTVGLAMHNQRNKAYTFVLAVALGLFVAFALKAGIARPRPPVSQHDVDVYTHSFPSAHATLSTLVYFYLAYLICHFSGQRAVSTWIYSTAALLVFCIGLSRVMLGVHWPSDVIGGWFAGGSVVALCLYTIKWKQKLHIHNSEPQQSKRQ</sequence>
<accession>A0A6N9TI09</accession>
<evidence type="ECO:0000256" key="1">
    <source>
        <dbReference type="ARBA" id="ARBA00012374"/>
    </source>
</evidence>
<feature type="transmembrane region" description="Helical" evidence="4">
    <location>
        <begin position="71"/>
        <end position="93"/>
    </location>
</feature>
<dbReference type="Proteomes" id="UP000471381">
    <property type="component" value="Unassembled WGS sequence"/>
</dbReference>
<keyword evidence="4" id="KW-0472">Membrane</keyword>
<dbReference type="EMBL" id="JAAAWO010000014">
    <property type="protein sequence ID" value="NDW16944.1"/>
    <property type="molecule type" value="Genomic_DNA"/>
</dbReference>
<evidence type="ECO:0000259" key="5">
    <source>
        <dbReference type="SMART" id="SM00014"/>
    </source>
</evidence>
<name>A0A6N9TI09_9ALTE</name>
<feature type="transmembrane region" description="Helical" evidence="4">
    <location>
        <begin position="21"/>
        <end position="42"/>
    </location>
</feature>
<feature type="transmembrane region" description="Helical" evidence="4">
    <location>
        <begin position="141"/>
        <end position="159"/>
    </location>
</feature>
<feature type="transmembrane region" description="Helical" evidence="4">
    <location>
        <begin position="171"/>
        <end position="192"/>
    </location>
</feature>
<protein>
    <recommendedName>
        <fullName evidence="1">undecaprenyl-diphosphate phosphatase</fullName>
        <ecNumber evidence="1">3.6.1.27</ecNumber>
    </recommendedName>
    <alternativeName>
        <fullName evidence="2">Undecaprenyl pyrophosphate phosphatase</fullName>
    </alternativeName>
</protein>
<evidence type="ECO:0000313" key="7">
    <source>
        <dbReference type="Proteomes" id="UP000471381"/>
    </source>
</evidence>
<dbReference type="CDD" id="cd03392">
    <property type="entry name" value="PAP2_like_2"/>
    <property type="match status" value="1"/>
</dbReference>
<dbReference type="SMART" id="SM00014">
    <property type="entry name" value="acidPPc"/>
    <property type="match status" value="1"/>
</dbReference>
<feature type="domain" description="Phosphatidic acid phosphatase type 2/haloperoxidase" evidence="5">
    <location>
        <begin position="99"/>
        <end position="213"/>
    </location>
</feature>
<dbReference type="InterPro" id="IPR000326">
    <property type="entry name" value="PAP2/HPO"/>
</dbReference>
<gene>
    <name evidence="6" type="ORF">GTQ48_15625</name>
</gene>
<comment type="caution">
    <text evidence="6">The sequence shown here is derived from an EMBL/GenBank/DDBJ whole genome shotgun (WGS) entry which is preliminary data.</text>
</comment>
<dbReference type="InterPro" id="IPR036938">
    <property type="entry name" value="PAP2/HPO_sf"/>
</dbReference>
<reference evidence="6 7" key="1">
    <citation type="submission" date="2020-01" db="EMBL/GenBank/DDBJ databases">
        <title>Genomes of bacteria type strains.</title>
        <authorList>
            <person name="Chen J."/>
            <person name="Zhu S."/>
            <person name="Yang J."/>
        </authorList>
    </citation>
    <scope>NUCLEOTIDE SEQUENCE [LARGE SCALE GENOMIC DNA]</scope>
    <source>
        <strain evidence="6 7">LMG 24078</strain>
    </source>
</reference>
<feature type="transmembrane region" description="Helical" evidence="4">
    <location>
        <begin position="100"/>
        <end position="121"/>
    </location>
</feature>
<keyword evidence="4" id="KW-0812">Transmembrane</keyword>
<dbReference type="Pfam" id="PF01569">
    <property type="entry name" value="PAP2"/>
    <property type="match status" value="1"/>
</dbReference>
<dbReference type="AlphaFoldDB" id="A0A6N9TI09"/>
<evidence type="ECO:0000256" key="3">
    <source>
        <dbReference type="ARBA" id="ARBA00047594"/>
    </source>
</evidence>
<evidence type="ECO:0000256" key="4">
    <source>
        <dbReference type="SAM" id="Phobius"/>
    </source>
</evidence>
<keyword evidence="7" id="KW-1185">Reference proteome</keyword>
<comment type="catalytic activity">
    <reaction evidence="3">
        <text>di-trans,octa-cis-undecaprenyl diphosphate + H2O = di-trans,octa-cis-undecaprenyl phosphate + phosphate + H(+)</text>
        <dbReference type="Rhea" id="RHEA:28094"/>
        <dbReference type="ChEBI" id="CHEBI:15377"/>
        <dbReference type="ChEBI" id="CHEBI:15378"/>
        <dbReference type="ChEBI" id="CHEBI:43474"/>
        <dbReference type="ChEBI" id="CHEBI:58405"/>
        <dbReference type="ChEBI" id="CHEBI:60392"/>
        <dbReference type="EC" id="3.6.1.27"/>
    </reaction>
</comment>
<dbReference type="SUPFAM" id="SSF48317">
    <property type="entry name" value="Acid phosphatase/Vanadium-dependent haloperoxidase"/>
    <property type="match status" value="1"/>
</dbReference>
<dbReference type="EC" id="3.6.1.27" evidence="1"/>
<proteinExistence type="predicted"/>
<organism evidence="6 7">
    <name type="scientific">Alteromonas genovensis</name>
    <dbReference type="NCBI Taxonomy" id="471225"/>
    <lineage>
        <taxon>Bacteria</taxon>
        <taxon>Pseudomonadati</taxon>
        <taxon>Pseudomonadota</taxon>
        <taxon>Gammaproteobacteria</taxon>
        <taxon>Alteromonadales</taxon>
        <taxon>Alteromonadaceae</taxon>
        <taxon>Alteromonas/Salinimonas group</taxon>
        <taxon>Alteromonas</taxon>
    </lineage>
</organism>
<dbReference type="GO" id="GO:0050380">
    <property type="term" value="F:undecaprenyl-diphosphatase activity"/>
    <property type="evidence" value="ECO:0007669"/>
    <property type="project" value="UniProtKB-EC"/>
</dbReference>
<dbReference type="PANTHER" id="PTHR14969">
    <property type="entry name" value="SPHINGOSINE-1-PHOSPHATE PHOSPHOHYDROLASE"/>
    <property type="match status" value="1"/>
</dbReference>
<evidence type="ECO:0000256" key="2">
    <source>
        <dbReference type="ARBA" id="ARBA00032707"/>
    </source>
</evidence>
<evidence type="ECO:0000313" key="6">
    <source>
        <dbReference type="EMBL" id="NDW16944.1"/>
    </source>
</evidence>
<dbReference type="Gene3D" id="1.20.144.10">
    <property type="entry name" value="Phosphatidic acid phosphatase type 2/haloperoxidase"/>
    <property type="match status" value="2"/>
</dbReference>
<feature type="transmembrane region" description="Helical" evidence="4">
    <location>
        <begin position="198"/>
        <end position="216"/>
    </location>
</feature>